<evidence type="ECO:0000313" key="1">
    <source>
        <dbReference type="EMBL" id="CAD8143110.1"/>
    </source>
</evidence>
<proteinExistence type="predicted"/>
<dbReference type="AlphaFoldDB" id="A0A8S1ST52"/>
<dbReference type="Proteomes" id="UP000683925">
    <property type="component" value="Unassembled WGS sequence"/>
</dbReference>
<reference evidence="1" key="1">
    <citation type="submission" date="2021-01" db="EMBL/GenBank/DDBJ databases">
        <authorList>
            <consortium name="Genoscope - CEA"/>
            <person name="William W."/>
        </authorList>
    </citation>
    <scope>NUCLEOTIDE SEQUENCE</scope>
</reference>
<name>A0A8S1ST52_PAROT</name>
<organism evidence="1 2">
    <name type="scientific">Paramecium octaurelia</name>
    <dbReference type="NCBI Taxonomy" id="43137"/>
    <lineage>
        <taxon>Eukaryota</taxon>
        <taxon>Sar</taxon>
        <taxon>Alveolata</taxon>
        <taxon>Ciliophora</taxon>
        <taxon>Intramacronucleata</taxon>
        <taxon>Oligohymenophorea</taxon>
        <taxon>Peniculida</taxon>
        <taxon>Parameciidae</taxon>
        <taxon>Paramecium</taxon>
    </lineage>
</organism>
<protein>
    <submittedName>
        <fullName evidence="1">Uncharacterized protein</fullName>
    </submittedName>
</protein>
<keyword evidence="2" id="KW-1185">Reference proteome</keyword>
<accession>A0A8S1ST52</accession>
<gene>
    <name evidence="1" type="ORF">POCTA_138.1.T0140336</name>
</gene>
<evidence type="ECO:0000313" key="2">
    <source>
        <dbReference type="Proteomes" id="UP000683925"/>
    </source>
</evidence>
<dbReference type="OrthoDB" id="298589at2759"/>
<dbReference type="EMBL" id="CAJJDP010000014">
    <property type="protein sequence ID" value="CAD8143110.1"/>
    <property type="molecule type" value="Genomic_DNA"/>
</dbReference>
<comment type="caution">
    <text evidence="1">The sequence shown here is derived from an EMBL/GenBank/DDBJ whole genome shotgun (WGS) entry which is preliminary data.</text>
</comment>
<sequence length="103" mass="12358">MITNTNGIAESIYHYIWLKDDSLIKESFQLRLPDTIIFKNGMPQVWYFTNQQGEILMKKNDCRKPENIINYFSNTMLRIQSMILMRFKNLNNLMQMRKSAFII</sequence>